<dbReference type="RefSeq" id="WP_007254382.1">
    <property type="nucleotide sequence ID" value="NZ_CH724107.1"/>
</dbReference>
<dbReference type="EMBL" id="AAOT01000018">
    <property type="protein sequence ID" value="EAR51082.1"/>
    <property type="molecule type" value="Genomic_DNA"/>
</dbReference>
<dbReference type="CDD" id="cd08054">
    <property type="entry name" value="gp6"/>
    <property type="match status" value="1"/>
</dbReference>
<dbReference type="Gene3D" id="1.10.3230.30">
    <property type="entry name" value="Phage gp6-like head-tail connector protein"/>
    <property type="match status" value="1"/>
</dbReference>
<reference evidence="1 2" key="1">
    <citation type="journal article" date="2010" name="J. Bacteriol.">
        <title>Genome sequences of Oceanicola granulosus HTCC2516(T) and Oceanicola batsensis HTCC2597(TDelta).</title>
        <authorList>
            <person name="Thrash J.C."/>
            <person name="Cho J.C."/>
            <person name="Vergin K.L."/>
            <person name="Giovannoni S.J."/>
        </authorList>
    </citation>
    <scope>NUCLEOTIDE SEQUENCE [LARGE SCALE GENOMIC DNA]</scope>
    <source>
        <strain evidence="2">ATCC BAA-861 / DSM 15982 / KCTC 12143 / HTCC2516</strain>
    </source>
</reference>
<dbReference type="STRING" id="314256.OG2516_04269"/>
<evidence type="ECO:0000313" key="2">
    <source>
        <dbReference type="Proteomes" id="UP000003635"/>
    </source>
</evidence>
<protein>
    <recommendedName>
        <fullName evidence="3">PhiE125 gp8 family phage protein</fullName>
    </recommendedName>
</protein>
<proteinExistence type="predicted"/>
<comment type="caution">
    <text evidence="1">The sequence shown here is derived from an EMBL/GenBank/DDBJ whole genome shotgun (WGS) entry which is preliminary data.</text>
</comment>
<evidence type="ECO:0000313" key="1">
    <source>
        <dbReference type="EMBL" id="EAR51082.1"/>
    </source>
</evidence>
<gene>
    <name evidence="1" type="ORF">OG2516_04269</name>
</gene>
<sequence>MMLIEETTVPQGALPVADFKEHLRLGTGFSGDALQDGVLESYLRAAMAAIEARTGKILIEREFTWTLTFWRERDRQVLPVAPISAISGITLVDAAGGQTALPNDAWHFEHDMARPSIRAAGAHLPAIPAGGFARLGFLAGFGPDWTDLPADLAQAVRLLAAHYYEYRHDSAPGARGLPYSVNALLERYRSVRLTGGGRA</sequence>
<dbReference type="NCBIfam" id="TIGR01560">
    <property type="entry name" value="put_DNA_pack"/>
    <property type="match status" value="1"/>
</dbReference>
<dbReference type="AlphaFoldDB" id="Q2CEB5"/>
<dbReference type="Proteomes" id="UP000003635">
    <property type="component" value="Unassembled WGS sequence"/>
</dbReference>
<keyword evidence="2" id="KW-1185">Reference proteome</keyword>
<dbReference type="eggNOG" id="ENOG5032SBG">
    <property type="taxonomic scope" value="Bacteria"/>
</dbReference>
<dbReference type="NCBIfam" id="TIGR02215">
    <property type="entry name" value="phage_chp_gp8"/>
    <property type="match status" value="1"/>
</dbReference>
<dbReference type="InterPro" id="IPR011738">
    <property type="entry name" value="Phage_CHP"/>
</dbReference>
<organism evidence="1 2">
    <name type="scientific">Oceanicola granulosus (strain ATCC BAA-861 / DSM 15982 / KCTC 12143 / HTCC2516)</name>
    <dbReference type="NCBI Taxonomy" id="314256"/>
    <lineage>
        <taxon>Bacteria</taxon>
        <taxon>Pseudomonadati</taxon>
        <taxon>Pseudomonadota</taxon>
        <taxon>Alphaproteobacteria</taxon>
        <taxon>Rhodobacterales</taxon>
        <taxon>Roseobacteraceae</taxon>
        <taxon>Oceanicola</taxon>
    </lineage>
</organism>
<dbReference type="OrthoDB" id="8478788at2"/>
<accession>Q2CEB5</accession>
<dbReference type="HOGENOM" id="CLU_085951_0_0_5"/>
<dbReference type="InterPro" id="IPR006450">
    <property type="entry name" value="Phage_HK97_gp6-like"/>
</dbReference>
<name>Q2CEB5_OCEGH</name>
<evidence type="ECO:0008006" key="3">
    <source>
        <dbReference type="Google" id="ProtNLM"/>
    </source>
</evidence>